<dbReference type="SUPFAM" id="SSF89550">
    <property type="entry name" value="PHP domain-like"/>
    <property type="match status" value="1"/>
</dbReference>
<dbReference type="InterPro" id="IPR003141">
    <property type="entry name" value="Pol/His_phosphatase_N"/>
</dbReference>
<name>A0ABS5AA87_9PSEU</name>
<dbReference type="Proteomes" id="UP001519363">
    <property type="component" value="Unassembled WGS sequence"/>
</dbReference>
<dbReference type="PROSITE" id="PS51318">
    <property type="entry name" value="TAT"/>
    <property type="match status" value="1"/>
</dbReference>
<reference evidence="2 3" key="1">
    <citation type="submission" date="2021-03" db="EMBL/GenBank/DDBJ databases">
        <title>Sequencing the genomes of 1000 actinobacteria strains.</title>
        <authorList>
            <person name="Klenk H.-P."/>
        </authorList>
    </citation>
    <scope>NUCLEOTIDE SEQUENCE [LARGE SCALE GENOMIC DNA]</scope>
    <source>
        <strain evidence="2 3">DSM 44580</strain>
    </source>
</reference>
<organism evidence="2 3">
    <name type="scientific">Crossiella equi</name>
    <dbReference type="NCBI Taxonomy" id="130796"/>
    <lineage>
        <taxon>Bacteria</taxon>
        <taxon>Bacillati</taxon>
        <taxon>Actinomycetota</taxon>
        <taxon>Actinomycetes</taxon>
        <taxon>Pseudonocardiales</taxon>
        <taxon>Pseudonocardiaceae</taxon>
        <taxon>Crossiella</taxon>
    </lineage>
</organism>
<proteinExistence type="predicted"/>
<dbReference type="InterPro" id="IPR052018">
    <property type="entry name" value="PHP_domain"/>
</dbReference>
<gene>
    <name evidence="2" type="ORF">JOF53_002358</name>
</gene>
<feature type="domain" description="Polymerase/histidinol phosphatase N-terminal" evidence="1">
    <location>
        <begin position="57"/>
        <end position="132"/>
    </location>
</feature>
<dbReference type="EMBL" id="JAGIOO010000001">
    <property type="protein sequence ID" value="MBP2473486.1"/>
    <property type="molecule type" value="Genomic_DNA"/>
</dbReference>
<sequence>MSELSRRGLLRGAGAVAAGAALAGAGTGAAAASVESDVRLDLGLPRLPGGGARWLVGDHHVHTLYSNDAMYSVDQVVAGARRHGAEWLVFSDHGHVAHEAHSVEPAHADVVAARRRHPGMLLWQGLEWNVPAAEHATVFLPPSRDEAALLREFERTFDSRLTGSGASTPANEALAVRALRWLARRGGLVVVNHPSRNGRVSPAELRSWHDAAPGVVIGMEGAPGAQGDGIPAPGGSGQYRGGYGNSPGADSWPGLPAEAYRTYGGFDWMTARLGGLWDSLLAEGRNWWVTSNSDSHFNYRDTIVRQPEPPDHYDRTGRHLPALPGGPVQTLPPYCDFYPGEFSRTVVGAEDRSLTAVMAGLRAGRVWVGHGGLVDALETHVFAADRLSWPVGLGGRLRVRRGTDVTVAVLARLAARPNSSGALPRLGRLDLIRGPVLGTAPDRQAWHVDGVSVVRSYEPRFRPGWTVGFRHTFRDVRESFYVRVRGTDGRRGGTEPAQDVRGQADPWQDLWCYGNPVFVEVG</sequence>
<comment type="caution">
    <text evidence="2">The sequence shown here is derived from an EMBL/GenBank/DDBJ whole genome shotgun (WGS) entry which is preliminary data.</text>
</comment>
<keyword evidence="3" id="KW-1185">Reference proteome</keyword>
<dbReference type="Gene3D" id="3.20.20.140">
    <property type="entry name" value="Metal-dependent hydrolases"/>
    <property type="match status" value="1"/>
</dbReference>
<dbReference type="InterPro" id="IPR006311">
    <property type="entry name" value="TAT_signal"/>
</dbReference>
<dbReference type="RefSeq" id="WP_086781264.1">
    <property type="nucleotide sequence ID" value="NZ_JAGIOO010000001.1"/>
</dbReference>
<accession>A0ABS5AA87</accession>
<evidence type="ECO:0000313" key="3">
    <source>
        <dbReference type="Proteomes" id="UP001519363"/>
    </source>
</evidence>
<dbReference type="InterPro" id="IPR016195">
    <property type="entry name" value="Pol/histidinol_Pase-like"/>
</dbReference>
<dbReference type="SMART" id="SM00481">
    <property type="entry name" value="POLIIIAc"/>
    <property type="match status" value="1"/>
</dbReference>
<protein>
    <recommendedName>
        <fullName evidence="1">Polymerase/histidinol phosphatase N-terminal domain-containing protein</fullName>
    </recommendedName>
</protein>
<evidence type="ECO:0000259" key="1">
    <source>
        <dbReference type="SMART" id="SM00481"/>
    </source>
</evidence>
<dbReference type="PANTHER" id="PTHR42924">
    <property type="entry name" value="EXONUCLEASE"/>
    <property type="match status" value="1"/>
</dbReference>
<dbReference type="PANTHER" id="PTHR42924:SF11">
    <property type="entry name" value="POLYMERASE_HISTIDINOL PHOSPHATASE N-TERMINAL DOMAIN-CONTAINING PROTEIN"/>
    <property type="match status" value="1"/>
</dbReference>
<evidence type="ECO:0000313" key="2">
    <source>
        <dbReference type="EMBL" id="MBP2473486.1"/>
    </source>
</evidence>